<keyword evidence="3" id="KW-1185">Reference proteome</keyword>
<dbReference type="GO" id="GO:0008218">
    <property type="term" value="P:bioluminescence"/>
    <property type="evidence" value="ECO:0007669"/>
    <property type="project" value="InterPro"/>
</dbReference>
<reference evidence="2" key="2">
    <citation type="submission" date="2020-08" db="EMBL/GenBank/DDBJ databases">
        <authorList>
            <person name="Lai Q."/>
        </authorList>
    </citation>
    <scope>NUCLEOTIDE SEQUENCE</scope>
    <source>
        <strain evidence="2">S27-2</strain>
    </source>
</reference>
<gene>
    <name evidence="2" type="ORF">H8B19_04000</name>
</gene>
<evidence type="ECO:0000313" key="2">
    <source>
        <dbReference type="EMBL" id="MBC3765027.1"/>
    </source>
</evidence>
<evidence type="ECO:0000313" key="3">
    <source>
        <dbReference type="Proteomes" id="UP000601768"/>
    </source>
</evidence>
<dbReference type="EMBL" id="JACNEP010000002">
    <property type="protein sequence ID" value="MBC3765027.1"/>
    <property type="molecule type" value="Genomic_DNA"/>
</dbReference>
<organism evidence="2 3">
    <name type="scientific">Neptunicella marina</name>
    <dbReference type="NCBI Taxonomy" id="2125989"/>
    <lineage>
        <taxon>Bacteria</taxon>
        <taxon>Pseudomonadati</taxon>
        <taxon>Pseudomonadota</taxon>
        <taxon>Gammaproteobacteria</taxon>
        <taxon>Alteromonadales</taxon>
        <taxon>Alteromonadaceae</taxon>
        <taxon>Neptunicella</taxon>
    </lineage>
</organism>
<name>A0A8J6ISQ6_9ALTE</name>
<dbReference type="GO" id="GO:0003995">
    <property type="term" value="F:acyl-CoA dehydrogenase activity"/>
    <property type="evidence" value="ECO:0007669"/>
    <property type="project" value="InterPro"/>
</dbReference>
<proteinExistence type="predicted"/>
<reference evidence="2" key="1">
    <citation type="journal article" date="2018" name="Int. J. Syst. Evol. Microbiol.">
        <title>Neptunicella marina gen. nov., sp. nov., isolated from surface seawater.</title>
        <authorList>
            <person name="Liu X."/>
            <person name="Lai Q."/>
            <person name="Du Y."/>
            <person name="Zhang X."/>
            <person name="Liu Z."/>
            <person name="Sun F."/>
            <person name="Shao Z."/>
        </authorList>
    </citation>
    <scope>NUCLEOTIDE SEQUENCE</scope>
    <source>
        <strain evidence="2">S27-2</strain>
    </source>
</reference>
<evidence type="ECO:0000256" key="1">
    <source>
        <dbReference type="ARBA" id="ARBA00022857"/>
    </source>
</evidence>
<dbReference type="AlphaFoldDB" id="A0A8J6ISQ6"/>
<keyword evidence="1" id="KW-0521">NADP</keyword>
<protein>
    <recommendedName>
        <fullName evidence="4">Long-chain-fatty-acyl-CoA reductase</fullName>
    </recommendedName>
</protein>
<dbReference type="Pfam" id="PF05893">
    <property type="entry name" value="LuxC"/>
    <property type="match status" value="1"/>
</dbReference>
<accession>A0A8J6ISQ6</accession>
<comment type="caution">
    <text evidence="2">The sequence shown here is derived from an EMBL/GenBank/DDBJ whole genome shotgun (WGS) entry which is preliminary data.</text>
</comment>
<dbReference type="InterPro" id="IPR008670">
    <property type="entry name" value="CoA_reduct_LuxC"/>
</dbReference>
<dbReference type="Proteomes" id="UP000601768">
    <property type="component" value="Unassembled WGS sequence"/>
</dbReference>
<dbReference type="RefSeq" id="WP_186505488.1">
    <property type="nucleotide sequence ID" value="NZ_JACNEP010000002.1"/>
</dbReference>
<evidence type="ECO:0008006" key="4">
    <source>
        <dbReference type="Google" id="ProtNLM"/>
    </source>
</evidence>
<sequence length="401" mass="44892">MIPFPDELSVIESKTSAEVSWHVPLQKEVSQTLTPWQDSLLVVVDELAQFILQQSQARAFPEIIALAFWARAANLQQIKSTITSDAFDSKQAAKVFHIAPANVDTVFFYSMLLSVLSGNQNIVRISQRSGDITRELIQLLQQFLQRKPSSLLHSLVSVVEYAAEQSDVTEALSHWSDLRVVWGGDNAIEAISGIAPQTPQLCFPDRYSIAMLHVQSAEQAKDAAQKLCSDILPFAQQACSSPKALYWWDTSLELQQQFYQQLALSLAEHKQQFDVSHQVGQVLILQRLLALGHINCSNIWQLAGLRVAEINNIEPDAFSSHNGYGVLLSVQLQDIKHLPFDDKLQTIATYGLSQDVQQTLSNMIDKHVARRHIELGSALVFNQIWDGVDLPQVFSQLHTTE</sequence>